<proteinExistence type="predicted"/>
<sequence length="243" mass="26168">MSTHGDLHVGPLSAAADLTSASQLYRDVFGYTKPEASLNPRLLKALAANGGSMVGAWDATGALVAFGYGFVGHAGGETYFYSQAVVVADGLQGAGLGRRIKNEQRRLALADGLHRMRWAYNPVLSRNAHFNLSVLGAVGRWFVPDCYGDGESRMVVDWDLDQARPAPSPQPWASYTADDWSRADRQGAFAAVPVPVNRDLVTPQVNQALDESFSALLADGLVAVACNRQDHKTSVYLFAEADR</sequence>
<evidence type="ECO:0000313" key="1">
    <source>
        <dbReference type="EMBL" id="PFG18120.1"/>
    </source>
</evidence>
<dbReference type="RefSeq" id="WP_098461496.1">
    <property type="nucleotide sequence ID" value="NZ_PDJC01000001.1"/>
</dbReference>
<organism evidence="1 2">
    <name type="scientific">Propionicimonas paludicola</name>
    <dbReference type="NCBI Taxonomy" id="185243"/>
    <lineage>
        <taxon>Bacteria</taxon>
        <taxon>Bacillati</taxon>
        <taxon>Actinomycetota</taxon>
        <taxon>Actinomycetes</taxon>
        <taxon>Propionibacteriales</taxon>
        <taxon>Nocardioidaceae</taxon>
        <taxon>Propionicimonas</taxon>
    </lineage>
</organism>
<keyword evidence="1" id="KW-0808">Transferase</keyword>
<comment type="caution">
    <text evidence="1">The sequence shown here is derived from an EMBL/GenBank/DDBJ whole genome shotgun (WGS) entry which is preliminary data.</text>
</comment>
<reference evidence="1 2" key="1">
    <citation type="submission" date="2017-10" db="EMBL/GenBank/DDBJ databases">
        <title>Sequencing the genomes of 1000 actinobacteria strains.</title>
        <authorList>
            <person name="Klenk H.-P."/>
        </authorList>
    </citation>
    <scope>NUCLEOTIDE SEQUENCE [LARGE SCALE GENOMIC DNA]</scope>
    <source>
        <strain evidence="1 2">DSM 15597</strain>
    </source>
</reference>
<dbReference type="Gene3D" id="3.40.630.30">
    <property type="match status" value="1"/>
</dbReference>
<gene>
    <name evidence="1" type="ORF">ATK74_2700</name>
</gene>
<accession>A0A2A9CWW1</accession>
<dbReference type="EMBL" id="PDJC01000001">
    <property type="protein sequence ID" value="PFG18120.1"/>
    <property type="molecule type" value="Genomic_DNA"/>
</dbReference>
<dbReference type="Proteomes" id="UP000226079">
    <property type="component" value="Unassembled WGS sequence"/>
</dbReference>
<dbReference type="PANTHER" id="PTHR41700:SF1">
    <property type="entry name" value="N-ACETYLTRANSFERASE DOMAIN-CONTAINING PROTEIN"/>
    <property type="match status" value="1"/>
</dbReference>
<protein>
    <submittedName>
        <fullName evidence="1">Putative GNAT superfamily acetyltransferase</fullName>
    </submittedName>
</protein>
<keyword evidence="2" id="KW-1185">Reference proteome</keyword>
<dbReference type="GO" id="GO:0016740">
    <property type="term" value="F:transferase activity"/>
    <property type="evidence" value="ECO:0007669"/>
    <property type="project" value="UniProtKB-KW"/>
</dbReference>
<name>A0A2A9CWW1_9ACTN</name>
<dbReference type="InterPro" id="IPR038764">
    <property type="entry name" value="GNAT_N_AcTrfase_prd"/>
</dbReference>
<dbReference type="AlphaFoldDB" id="A0A2A9CWW1"/>
<dbReference type="OrthoDB" id="9797990at2"/>
<dbReference type="SUPFAM" id="SSF55729">
    <property type="entry name" value="Acyl-CoA N-acyltransferases (Nat)"/>
    <property type="match status" value="1"/>
</dbReference>
<evidence type="ECO:0000313" key="2">
    <source>
        <dbReference type="Proteomes" id="UP000226079"/>
    </source>
</evidence>
<dbReference type="PANTHER" id="PTHR41700">
    <property type="entry name" value="GCN5-RELATED N-ACETYLTRANSFERASE"/>
    <property type="match status" value="1"/>
</dbReference>
<dbReference type="InterPro" id="IPR016181">
    <property type="entry name" value="Acyl_CoA_acyltransferase"/>
</dbReference>